<organism evidence="11 12">
    <name type="scientific">candidate division LCP-89 bacterium B3_LCP</name>
    <dbReference type="NCBI Taxonomy" id="2012998"/>
    <lineage>
        <taxon>Bacteria</taxon>
        <taxon>Pseudomonadati</taxon>
        <taxon>Bacteria division LCP-89</taxon>
    </lineage>
</organism>
<proteinExistence type="inferred from homology"/>
<keyword evidence="4 8" id="KW-0547">Nucleotide-binding</keyword>
<evidence type="ECO:0000256" key="4">
    <source>
        <dbReference type="ARBA" id="ARBA00022741"/>
    </source>
</evidence>
<dbReference type="EC" id="2.7.7.4" evidence="8"/>
<evidence type="ECO:0000313" key="11">
    <source>
        <dbReference type="EMBL" id="TKJ40786.1"/>
    </source>
</evidence>
<dbReference type="HAMAP" id="MF_00066">
    <property type="entry name" value="Sulf_adenylyltr"/>
    <property type="match status" value="1"/>
</dbReference>
<dbReference type="AlphaFoldDB" id="A0A532V0P1"/>
<dbReference type="NCBIfam" id="TIGR00339">
    <property type="entry name" value="sopT"/>
    <property type="match status" value="1"/>
</dbReference>
<feature type="domain" description="Sulphate adenylyltransferase catalytic" evidence="9">
    <location>
        <begin position="177"/>
        <end position="390"/>
    </location>
</feature>
<evidence type="ECO:0000259" key="10">
    <source>
        <dbReference type="Pfam" id="PF14306"/>
    </source>
</evidence>
<evidence type="ECO:0000256" key="6">
    <source>
        <dbReference type="ARBA" id="ARBA00037980"/>
    </source>
</evidence>
<keyword evidence="3 8" id="KW-0548">Nucleotidyltransferase</keyword>
<gene>
    <name evidence="8 11" type="primary">sat</name>
    <name evidence="11" type="ORF">CEE37_07425</name>
</gene>
<sequence length="413" mass="46201">MATNKLIPPHGADELKILLLEGAQRAEELKRAETLPKVMISSREVGDLIMLGIGGFTPLSGFMGEADWKSVCADMKMSNGIFWPIPITLSTDKDVADGISIGSDVALVNSEDNEIMGTMTVNEKYSIDKEFECRNVFTTTDTEHPGVKMVMNQKDVNLGGPVKVLSEGIFPTEFKGLYQRPAESRKMFAEKGWKNIAALQLRNPMHRSHEYLAKIALEVGDGLYIHQLIGGLKPGDIPADVRVKCIQTLVDNYFISDRVIQGGYPLDMRYAGPREALLHAVFRQNFGCTHLIVGRDHAGVGEYYGPFDAQEIFYKLWDGALELKPLPIDWTFWCYKCNGMASMKTCPHTEKGDRLFLSGTMLRSLLSENKIDEIPAEFSRPEVLKHLVEYYASLEEKVEVKVHGYATGETKKK</sequence>
<dbReference type="GO" id="GO:0000103">
    <property type="term" value="P:sulfate assimilation"/>
    <property type="evidence" value="ECO:0007669"/>
    <property type="project" value="UniProtKB-UniRule"/>
</dbReference>
<evidence type="ECO:0000256" key="8">
    <source>
        <dbReference type="HAMAP-Rule" id="MF_00066"/>
    </source>
</evidence>
<evidence type="ECO:0000256" key="2">
    <source>
        <dbReference type="ARBA" id="ARBA00022679"/>
    </source>
</evidence>
<keyword evidence="5 8" id="KW-0067">ATP-binding</keyword>
<dbReference type="Gene3D" id="3.10.400.10">
    <property type="entry name" value="Sulfate adenylyltransferase"/>
    <property type="match status" value="1"/>
</dbReference>
<keyword evidence="2 8" id="KW-0808">Transferase</keyword>
<dbReference type="InterPro" id="IPR024951">
    <property type="entry name" value="Sulfurylase_cat_dom"/>
</dbReference>
<dbReference type="PANTHER" id="PTHR43509">
    <property type="match status" value="1"/>
</dbReference>
<comment type="catalytic activity">
    <reaction evidence="7 8">
        <text>sulfate + ATP + H(+) = adenosine 5'-phosphosulfate + diphosphate</text>
        <dbReference type="Rhea" id="RHEA:18133"/>
        <dbReference type="ChEBI" id="CHEBI:15378"/>
        <dbReference type="ChEBI" id="CHEBI:16189"/>
        <dbReference type="ChEBI" id="CHEBI:30616"/>
        <dbReference type="ChEBI" id="CHEBI:33019"/>
        <dbReference type="ChEBI" id="CHEBI:58243"/>
        <dbReference type="EC" id="2.7.7.4"/>
    </reaction>
</comment>
<dbReference type="Pfam" id="PF01747">
    <property type="entry name" value="ATP-sulfurylase"/>
    <property type="match status" value="1"/>
</dbReference>
<dbReference type="CDD" id="cd00517">
    <property type="entry name" value="ATPS"/>
    <property type="match status" value="1"/>
</dbReference>
<evidence type="ECO:0000256" key="5">
    <source>
        <dbReference type="ARBA" id="ARBA00022840"/>
    </source>
</evidence>
<evidence type="ECO:0000256" key="1">
    <source>
        <dbReference type="ARBA" id="ARBA00005048"/>
    </source>
</evidence>
<evidence type="ECO:0000313" key="12">
    <source>
        <dbReference type="Proteomes" id="UP000319619"/>
    </source>
</evidence>
<dbReference type="PANTHER" id="PTHR43509:SF1">
    <property type="entry name" value="SULFATE ADENYLYLTRANSFERASE"/>
    <property type="match status" value="1"/>
</dbReference>
<comment type="similarity">
    <text evidence="6 8">Belongs to the sulfate adenylyltransferase family.</text>
</comment>
<dbReference type="Proteomes" id="UP000319619">
    <property type="component" value="Unassembled WGS sequence"/>
</dbReference>
<dbReference type="GO" id="GO:0005524">
    <property type="term" value="F:ATP binding"/>
    <property type="evidence" value="ECO:0007669"/>
    <property type="project" value="UniProtKB-KW"/>
</dbReference>
<dbReference type="InterPro" id="IPR014729">
    <property type="entry name" value="Rossmann-like_a/b/a_fold"/>
</dbReference>
<dbReference type="InterPro" id="IPR015947">
    <property type="entry name" value="PUA-like_sf"/>
</dbReference>
<feature type="domain" description="ATP-sulfurylase PUA-like" evidence="10">
    <location>
        <begin position="7"/>
        <end position="166"/>
    </location>
</feature>
<evidence type="ECO:0000256" key="7">
    <source>
        <dbReference type="ARBA" id="ARBA00049370"/>
    </source>
</evidence>
<protein>
    <recommendedName>
        <fullName evidence="8">Sulfate adenylyltransferase</fullName>
        <ecNumber evidence="8">2.7.7.4</ecNumber>
    </recommendedName>
    <alternativeName>
        <fullName evidence="8">ATP-sulfurylase</fullName>
    </alternativeName>
    <alternativeName>
        <fullName evidence="8">Sulfate adenylate transferase</fullName>
        <shortName evidence="8">SAT</shortName>
    </alternativeName>
</protein>
<comment type="pathway">
    <text evidence="1 8">Sulfur metabolism; hydrogen sulfide biosynthesis; sulfite from sulfate: step 1/3.</text>
</comment>
<dbReference type="InterPro" id="IPR020792">
    <property type="entry name" value="SO4_adenylyltransferase_pro"/>
</dbReference>
<reference evidence="11 12" key="1">
    <citation type="submission" date="2017-06" db="EMBL/GenBank/DDBJ databases">
        <title>Novel microbial phyla capable of carbon fixation and sulfur reduction in deep-sea sediments.</title>
        <authorList>
            <person name="Huang J."/>
            <person name="Baker B."/>
            <person name="Wang Y."/>
        </authorList>
    </citation>
    <scope>NUCLEOTIDE SEQUENCE [LARGE SCALE GENOMIC DNA]</scope>
    <source>
        <strain evidence="11">B3_LCP</strain>
    </source>
</reference>
<dbReference type="NCBIfam" id="NF003166">
    <property type="entry name" value="PRK04149.1"/>
    <property type="match status" value="1"/>
</dbReference>
<dbReference type="GO" id="GO:0004781">
    <property type="term" value="F:sulfate adenylyltransferase (ATP) activity"/>
    <property type="evidence" value="ECO:0007669"/>
    <property type="project" value="UniProtKB-UniRule"/>
</dbReference>
<dbReference type="SUPFAM" id="SSF88697">
    <property type="entry name" value="PUA domain-like"/>
    <property type="match status" value="1"/>
</dbReference>
<dbReference type="SUPFAM" id="SSF52374">
    <property type="entry name" value="Nucleotidylyl transferase"/>
    <property type="match status" value="1"/>
</dbReference>
<comment type="caution">
    <text evidence="11">The sequence shown here is derived from an EMBL/GenBank/DDBJ whole genome shotgun (WGS) entry which is preliminary data.</text>
</comment>
<dbReference type="InterPro" id="IPR025980">
    <property type="entry name" value="ATP-Sase_PUA-like_dom"/>
</dbReference>
<evidence type="ECO:0000259" key="9">
    <source>
        <dbReference type="Pfam" id="PF01747"/>
    </source>
</evidence>
<evidence type="ECO:0000256" key="3">
    <source>
        <dbReference type="ARBA" id="ARBA00022695"/>
    </source>
</evidence>
<accession>A0A532V0P1</accession>
<name>A0A532V0P1_UNCL8</name>
<dbReference type="InterPro" id="IPR002650">
    <property type="entry name" value="Sulphate_adenylyltransferase"/>
</dbReference>
<dbReference type="EMBL" id="NJBN01000004">
    <property type="protein sequence ID" value="TKJ40786.1"/>
    <property type="molecule type" value="Genomic_DNA"/>
</dbReference>
<dbReference type="UniPathway" id="UPA00140">
    <property type="reaction ID" value="UER00204"/>
</dbReference>
<dbReference type="Pfam" id="PF14306">
    <property type="entry name" value="PUA_2"/>
    <property type="match status" value="1"/>
</dbReference>
<dbReference type="GO" id="GO:0070814">
    <property type="term" value="P:hydrogen sulfide biosynthetic process"/>
    <property type="evidence" value="ECO:0007669"/>
    <property type="project" value="UniProtKB-UniRule"/>
</dbReference>
<dbReference type="Gene3D" id="3.40.50.620">
    <property type="entry name" value="HUPs"/>
    <property type="match status" value="1"/>
</dbReference>